<dbReference type="AlphaFoldDB" id="A0A1B2DN64"/>
<protein>
    <recommendedName>
        <fullName evidence="2">DUF1648 domain-containing protein</fullName>
    </recommendedName>
</protein>
<name>A0A1B2DN64_9BACL</name>
<organism evidence="3">
    <name type="scientific">Paenibacillus sp. BIHB 4019</name>
    <dbReference type="NCBI Taxonomy" id="1870819"/>
    <lineage>
        <taxon>Bacteria</taxon>
        <taxon>Bacillati</taxon>
        <taxon>Bacillota</taxon>
        <taxon>Bacilli</taxon>
        <taxon>Bacillales</taxon>
        <taxon>Paenibacillaceae</taxon>
        <taxon>Paenibacillus</taxon>
    </lineage>
</organism>
<feature type="domain" description="DUF1648" evidence="2">
    <location>
        <begin position="9"/>
        <end position="57"/>
    </location>
</feature>
<dbReference type="Pfam" id="PF13630">
    <property type="entry name" value="SdpI"/>
    <property type="match status" value="1"/>
</dbReference>
<dbReference type="PANTHER" id="PTHR37810:SF5">
    <property type="entry name" value="IMMUNITY PROTEIN SDPI"/>
    <property type="match status" value="1"/>
</dbReference>
<dbReference type="EMBL" id="CP016808">
    <property type="protein sequence ID" value="ANY69143.1"/>
    <property type="molecule type" value="Genomic_DNA"/>
</dbReference>
<feature type="transmembrane region" description="Helical" evidence="1">
    <location>
        <begin position="112"/>
        <end position="131"/>
    </location>
</feature>
<accession>A0A1B2DN64</accession>
<evidence type="ECO:0000313" key="3">
    <source>
        <dbReference type="EMBL" id="ANY69143.1"/>
    </source>
</evidence>
<feature type="transmembrane region" description="Helical" evidence="1">
    <location>
        <begin position="85"/>
        <end position="106"/>
    </location>
</feature>
<dbReference type="RefSeq" id="WP_099520188.1">
    <property type="nucleotide sequence ID" value="NZ_CP016808.1"/>
</dbReference>
<dbReference type="InterPro" id="IPR026272">
    <property type="entry name" value="SdpI"/>
</dbReference>
<feature type="transmembrane region" description="Helical" evidence="1">
    <location>
        <begin position="184"/>
        <end position="205"/>
    </location>
</feature>
<feature type="transmembrane region" description="Helical" evidence="1">
    <location>
        <begin position="45"/>
        <end position="65"/>
    </location>
</feature>
<gene>
    <name evidence="3" type="ORF">BBD42_23660</name>
</gene>
<dbReference type="PANTHER" id="PTHR37810">
    <property type="entry name" value="IMMUNITY PROTEIN SDPI"/>
    <property type="match status" value="1"/>
</dbReference>
<evidence type="ECO:0000259" key="2">
    <source>
        <dbReference type="Pfam" id="PF07853"/>
    </source>
</evidence>
<keyword evidence="1" id="KW-0472">Membrane</keyword>
<dbReference type="GO" id="GO:0009636">
    <property type="term" value="P:response to toxic substance"/>
    <property type="evidence" value="ECO:0007669"/>
    <property type="project" value="TreeGrafter"/>
</dbReference>
<keyword evidence="1" id="KW-0812">Transmembrane</keyword>
<dbReference type="Pfam" id="PF07853">
    <property type="entry name" value="DUF1648"/>
    <property type="match status" value="1"/>
</dbReference>
<dbReference type="PIRSF" id="PIRSF038959">
    <property type="entry name" value="SdpI"/>
    <property type="match status" value="1"/>
</dbReference>
<reference evidence="3" key="1">
    <citation type="submission" date="2016-08" db="EMBL/GenBank/DDBJ databases">
        <title>Complete Genome Seqeunce of Paenibacillus sp. BIHB 4019 from tea rhizoplane.</title>
        <authorList>
            <person name="Thakur R."/>
            <person name="Swarnkar M.K."/>
            <person name="Gulati A."/>
        </authorList>
    </citation>
    <scope>NUCLEOTIDE SEQUENCE [LARGE SCALE GENOMIC DNA]</scope>
    <source>
        <strain evidence="3">BIHB4019</strain>
    </source>
</reference>
<keyword evidence="1" id="KW-1133">Transmembrane helix</keyword>
<feature type="transmembrane region" description="Helical" evidence="1">
    <location>
        <begin position="5"/>
        <end position="25"/>
    </location>
</feature>
<proteinExistence type="predicted"/>
<evidence type="ECO:0000256" key="1">
    <source>
        <dbReference type="SAM" id="Phobius"/>
    </source>
</evidence>
<dbReference type="InterPro" id="IPR025962">
    <property type="entry name" value="SdpI/YhfL"/>
</dbReference>
<sequence length="209" mass="23415">MKNNVWTWLIIALSFIAGIIFYSSLPDTMPVHWNAFGEPDRYAGKMFALFFIPALMVLVTLMFKYLPKIDPKLAASSSTIKSTDIINQVLMLGLAAIQGFIIAYGYGVELDILMVVIPFIGILFITIGNYLPRMKPNRFVGIKTPITLNNEHVWRKTHQLSAKIFFWGGFLIIGTVFLPGLVQLISFLTLIALVSILSVISSIFVNKKI</sequence>
<feature type="transmembrane region" description="Helical" evidence="1">
    <location>
        <begin position="160"/>
        <end position="178"/>
    </location>
</feature>
<dbReference type="InterPro" id="IPR012867">
    <property type="entry name" value="DUF1648"/>
</dbReference>